<dbReference type="Pfam" id="PF02518">
    <property type="entry name" value="HATPase_c"/>
    <property type="match status" value="1"/>
</dbReference>
<evidence type="ECO:0000256" key="8">
    <source>
        <dbReference type="SAM" id="MobiDB-lite"/>
    </source>
</evidence>
<dbReference type="Gene3D" id="3.30.565.10">
    <property type="entry name" value="Histidine kinase-like ATPase, C-terminal domain"/>
    <property type="match status" value="1"/>
</dbReference>
<keyword evidence="7" id="KW-0902">Two-component regulatory system</keyword>
<keyword evidence="6" id="KW-0418">Kinase</keyword>
<dbReference type="Gene3D" id="6.10.340.10">
    <property type="match status" value="1"/>
</dbReference>
<evidence type="ECO:0000256" key="2">
    <source>
        <dbReference type="ARBA" id="ARBA00004370"/>
    </source>
</evidence>
<dbReference type="Proteomes" id="UP000220922">
    <property type="component" value="Unassembled WGS sequence"/>
</dbReference>
<gene>
    <name evidence="12" type="ORF">A9Q02_01865</name>
</gene>
<evidence type="ECO:0000256" key="1">
    <source>
        <dbReference type="ARBA" id="ARBA00000085"/>
    </source>
</evidence>
<dbReference type="InterPro" id="IPR050736">
    <property type="entry name" value="Sensor_HK_Regulatory"/>
</dbReference>
<dbReference type="Gene3D" id="1.10.287.130">
    <property type="match status" value="1"/>
</dbReference>
<feature type="transmembrane region" description="Helical" evidence="9">
    <location>
        <begin position="51"/>
        <end position="73"/>
    </location>
</feature>
<comment type="caution">
    <text evidence="12">The sequence shown here is derived from an EMBL/GenBank/DDBJ whole genome shotgun (WGS) entry which is preliminary data.</text>
</comment>
<protein>
    <recommendedName>
        <fullName evidence="3">histidine kinase</fullName>
        <ecNumber evidence="3">2.7.13.3</ecNumber>
    </recommendedName>
</protein>
<reference evidence="12 13" key="1">
    <citation type="submission" date="2016-05" db="EMBL/GenBank/DDBJ databases">
        <authorList>
            <person name="Lavstsen T."/>
            <person name="Jespersen J.S."/>
        </authorList>
    </citation>
    <scope>NUCLEOTIDE SEQUENCE [LARGE SCALE GENOMIC DNA]</scope>
    <source>
        <strain evidence="12 13">B7-9</strain>
    </source>
</reference>
<dbReference type="CDD" id="cd00075">
    <property type="entry name" value="HATPase"/>
    <property type="match status" value="1"/>
</dbReference>
<dbReference type="SUPFAM" id="SSF47384">
    <property type="entry name" value="Homodimeric domain of signal transducing histidine kinase"/>
    <property type="match status" value="1"/>
</dbReference>
<dbReference type="EC" id="2.7.13.3" evidence="3"/>
<dbReference type="SUPFAM" id="SSF55874">
    <property type="entry name" value="ATPase domain of HSP90 chaperone/DNA topoisomerase II/histidine kinase"/>
    <property type="match status" value="1"/>
</dbReference>
<dbReference type="Pfam" id="PF00672">
    <property type="entry name" value="HAMP"/>
    <property type="match status" value="1"/>
</dbReference>
<keyword evidence="5" id="KW-0808">Transferase</keyword>
<dbReference type="Pfam" id="PF00512">
    <property type="entry name" value="HisKA"/>
    <property type="match status" value="1"/>
</dbReference>
<dbReference type="GO" id="GO:0000155">
    <property type="term" value="F:phosphorelay sensor kinase activity"/>
    <property type="evidence" value="ECO:0007669"/>
    <property type="project" value="InterPro"/>
</dbReference>
<evidence type="ECO:0000259" key="11">
    <source>
        <dbReference type="PROSITE" id="PS50885"/>
    </source>
</evidence>
<dbReference type="SUPFAM" id="SSF158472">
    <property type="entry name" value="HAMP domain-like"/>
    <property type="match status" value="1"/>
</dbReference>
<keyword evidence="9" id="KW-0812">Transmembrane</keyword>
<sequence>MNRLWVRFSVLIGGVLFAVFFLQFLSIIIPHTAGWEEPRGDPPDAEIASRLLEFMALSALVGLASGIVIARVVSAPVSAIAQAARQIGSGNLAVTVPVCGSEELQDLARTFNKMADELHQGEIVRRNLMNDISHELRTPLAVLEGNLRIALDELTPLDGAAIAHLYGQTRHLTRLVTDLGELALAESHQLPLTRQWTDLSDLVTESLQALTPLADEAGVRLTSQLVSLPRLWIDPLRIRQVLFNLLTNALRHTPFGGSVTVVTSVDELWIRLEIRDTGEGLTPEQLDAIFERFYRADSSRSRGTGGTGLGLAIVKAISEMHGGNVSASSAGKGHGTTCTVTLPINDPAQPLQMPAHQAQT</sequence>
<evidence type="ECO:0000256" key="4">
    <source>
        <dbReference type="ARBA" id="ARBA00022553"/>
    </source>
</evidence>
<keyword evidence="4" id="KW-0597">Phosphoprotein</keyword>
<dbReference type="SMART" id="SM00388">
    <property type="entry name" value="HisKA"/>
    <property type="match status" value="1"/>
</dbReference>
<evidence type="ECO:0000256" key="3">
    <source>
        <dbReference type="ARBA" id="ARBA00012438"/>
    </source>
</evidence>
<evidence type="ECO:0000256" key="6">
    <source>
        <dbReference type="ARBA" id="ARBA00022777"/>
    </source>
</evidence>
<feature type="domain" description="Histidine kinase" evidence="10">
    <location>
        <begin position="131"/>
        <end position="346"/>
    </location>
</feature>
<dbReference type="CDD" id="cd00082">
    <property type="entry name" value="HisKA"/>
    <property type="match status" value="1"/>
</dbReference>
<evidence type="ECO:0000256" key="7">
    <source>
        <dbReference type="ARBA" id="ARBA00023012"/>
    </source>
</evidence>
<keyword evidence="9" id="KW-1133">Transmembrane helix</keyword>
<evidence type="ECO:0000256" key="9">
    <source>
        <dbReference type="SAM" id="Phobius"/>
    </source>
</evidence>
<feature type="domain" description="HAMP" evidence="11">
    <location>
        <begin position="71"/>
        <end position="123"/>
    </location>
</feature>
<evidence type="ECO:0000259" key="10">
    <source>
        <dbReference type="PROSITE" id="PS50109"/>
    </source>
</evidence>
<organism evidence="12 13">
    <name type="scientific">Candidatus Chloroploca asiatica</name>
    <dbReference type="NCBI Taxonomy" id="1506545"/>
    <lineage>
        <taxon>Bacteria</taxon>
        <taxon>Bacillati</taxon>
        <taxon>Chloroflexota</taxon>
        <taxon>Chloroflexia</taxon>
        <taxon>Chloroflexales</taxon>
        <taxon>Chloroflexineae</taxon>
        <taxon>Oscillochloridaceae</taxon>
        <taxon>Candidatus Chloroploca</taxon>
    </lineage>
</organism>
<dbReference type="PANTHER" id="PTHR43711">
    <property type="entry name" value="TWO-COMPONENT HISTIDINE KINASE"/>
    <property type="match status" value="1"/>
</dbReference>
<dbReference type="InterPro" id="IPR003660">
    <property type="entry name" value="HAMP_dom"/>
</dbReference>
<dbReference type="InterPro" id="IPR004358">
    <property type="entry name" value="Sig_transdc_His_kin-like_C"/>
</dbReference>
<dbReference type="EMBL" id="LYXE01000090">
    <property type="protein sequence ID" value="PDV98713.1"/>
    <property type="molecule type" value="Genomic_DNA"/>
</dbReference>
<evidence type="ECO:0000256" key="5">
    <source>
        <dbReference type="ARBA" id="ARBA00022679"/>
    </source>
</evidence>
<dbReference type="SMART" id="SM00304">
    <property type="entry name" value="HAMP"/>
    <property type="match status" value="1"/>
</dbReference>
<dbReference type="GO" id="GO:0016020">
    <property type="term" value="C:membrane"/>
    <property type="evidence" value="ECO:0007669"/>
    <property type="project" value="UniProtKB-SubCell"/>
</dbReference>
<evidence type="ECO:0000313" key="12">
    <source>
        <dbReference type="EMBL" id="PDV98713.1"/>
    </source>
</evidence>
<dbReference type="RefSeq" id="WP_097653118.1">
    <property type="nucleotide sequence ID" value="NZ_LYXE01000090.1"/>
</dbReference>
<keyword evidence="9" id="KW-0472">Membrane</keyword>
<dbReference type="InterPro" id="IPR003594">
    <property type="entry name" value="HATPase_dom"/>
</dbReference>
<name>A0A2H3L661_9CHLR</name>
<dbReference type="PROSITE" id="PS50885">
    <property type="entry name" value="HAMP"/>
    <property type="match status" value="1"/>
</dbReference>
<dbReference type="InterPro" id="IPR036097">
    <property type="entry name" value="HisK_dim/P_sf"/>
</dbReference>
<dbReference type="OrthoDB" id="335833at2"/>
<dbReference type="InterPro" id="IPR005467">
    <property type="entry name" value="His_kinase_dom"/>
</dbReference>
<keyword evidence="13" id="KW-1185">Reference proteome</keyword>
<dbReference type="InterPro" id="IPR003661">
    <property type="entry name" value="HisK_dim/P_dom"/>
</dbReference>
<comment type="subcellular location">
    <subcellularLocation>
        <location evidence="2">Membrane</location>
    </subcellularLocation>
</comment>
<evidence type="ECO:0000313" key="13">
    <source>
        <dbReference type="Proteomes" id="UP000220922"/>
    </source>
</evidence>
<dbReference type="SMART" id="SM00387">
    <property type="entry name" value="HATPase_c"/>
    <property type="match status" value="1"/>
</dbReference>
<dbReference type="PROSITE" id="PS50109">
    <property type="entry name" value="HIS_KIN"/>
    <property type="match status" value="1"/>
</dbReference>
<feature type="transmembrane region" description="Helical" evidence="9">
    <location>
        <begin position="6"/>
        <end position="30"/>
    </location>
</feature>
<dbReference type="PANTHER" id="PTHR43711:SF1">
    <property type="entry name" value="HISTIDINE KINASE 1"/>
    <property type="match status" value="1"/>
</dbReference>
<dbReference type="InterPro" id="IPR036890">
    <property type="entry name" value="HATPase_C_sf"/>
</dbReference>
<dbReference type="CDD" id="cd06225">
    <property type="entry name" value="HAMP"/>
    <property type="match status" value="1"/>
</dbReference>
<comment type="catalytic activity">
    <reaction evidence="1">
        <text>ATP + protein L-histidine = ADP + protein N-phospho-L-histidine.</text>
        <dbReference type="EC" id="2.7.13.3"/>
    </reaction>
</comment>
<dbReference type="FunFam" id="3.30.565.10:FF:000006">
    <property type="entry name" value="Sensor histidine kinase WalK"/>
    <property type="match status" value="1"/>
</dbReference>
<proteinExistence type="predicted"/>
<dbReference type="PRINTS" id="PR00344">
    <property type="entry name" value="BCTRLSENSOR"/>
</dbReference>
<dbReference type="AlphaFoldDB" id="A0A2H3L661"/>
<feature type="region of interest" description="Disordered" evidence="8">
    <location>
        <begin position="338"/>
        <end position="360"/>
    </location>
</feature>
<accession>A0A2H3L661</accession>